<protein>
    <submittedName>
        <fullName evidence="1">Uncharacterized protein</fullName>
    </submittedName>
</protein>
<organism evidence="1">
    <name type="scientific">marine sediment metagenome</name>
    <dbReference type="NCBI Taxonomy" id="412755"/>
    <lineage>
        <taxon>unclassified sequences</taxon>
        <taxon>metagenomes</taxon>
        <taxon>ecological metagenomes</taxon>
    </lineage>
</organism>
<evidence type="ECO:0000313" key="1">
    <source>
        <dbReference type="EMBL" id="GAG83449.1"/>
    </source>
</evidence>
<sequence>MGLFAYLADINVIDPLKGWTAFVHGQQATPAYLLPFLAALGIVTWPSELPSFEAKDLEFWASEDCWISFVDSPRVQHFIPAETYVQYHRRCFMFFVVQDTNPGVLRVKIEG</sequence>
<accession>X1ALP7</accession>
<dbReference type="AlphaFoldDB" id="X1ALP7"/>
<dbReference type="EMBL" id="BART01017905">
    <property type="protein sequence ID" value="GAG83449.1"/>
    <property type="molecule type" value="Genomic_DNA"/>
</dbReference>
<name>X1ALP7_9ZZZZ</name>
<reference evidence="1" key="1">
    <citation type="journal article" date="2014" name="Front. Microbiol.">
        <title>High frequency of phylogenetically diverse reductive dehalogenase-homologous genes in deep subseafloor sedimentary metagenomes.</title>
        <authorList>
            <person name="Kawai M."/>
            <person name="Futagami T."/>
            <person name="Toyoda A."/>
            <person name="Takaki Y."/>
            <person name="Nishi S."/>
            <person name="Hori S."/>
            <person name="Arai W."/>
            <person name="Tsubouchi T."/>
            <person name="Morono Y."/>
            <person name="Uchiyama I."/>
            <person name="Ito T."/>
            <person name="Fujiyama A."/>
            <person name="Inagaki F."/>
            <person name="Takami H."/>
        </authorList>
    </citation>
    <scope>NUCLEOTIDE SEQUENCE</scope>
    <source>
        <strain evidence="1">Expedition CK06-06</strain>
    </source>
</reference>
<comment type="caution">
    <text evidence="1">The sequence shown here is derived from an EMBL/GenBank/DDBJ whole genome shotgun (WGS) entry which is preliminary data.</text>
</comment>
<proteinExistence type="predicted"/>
<gene>
    <name evidence="1" type="ORF">S01H4_33924</name>
</gene>